<sequence length="730" mass="82406">MALDVSFTRTRGLEPELAKIRNKQLFEDAKMNTVGPMPVRDFMHDFLYVPHPCDTFDLLSSRGAFSRVPARTDTSEALCGDLLLALNKRTRNKSRCPGFMFEKSGEPPSRGLGDMKPDIFCYATGNVDAVDASASPRAELGYAELFIEVKADPSHDFFVDPPNATDDHGQDHDFFPHCGDVTFNRRRNRAFGQHISYVTEIFARQYRVALFTVSMSGSCARFLRWDRSGCVVSESFDIRKYPELFCEFFWRFSQTTSAVRGHDPTITAALPQEEELFRDALRAHVGYQLGIRDTELDHAMREHYEPGCVAAVVVLRHGEVANADNLHRFLVSRPLVSPLHLTGRATRGFWAVDASTRRVVFLKDVWRSSAIEMEGEVLLRLHESGVRNIPSVLCHGDVPNRIPDVEYEIPRAEMQCSLVGEYCGESWVSAVVGSKVLVGEYWHYRLVLSTIGYGLARVGSTQELLHATYDAFHALSDAHEHASRLHRDISVGNIVLVREEGSKIRRGYLIDWDASCETDDAGEAVTVGRAGTWLFMSNRMLAARGVKIKHTLQDDLESLLYVVLYCAFLYLPHNLSDEELSRTIRLLFEDAQFVNGELAGGEGKVDNAILRTYTKPVKFNAPLKEWLDTIMDYCDPRPRLQMGDLDPWTQLDLLDKFWAEFLQTHTLESNDRQAHDHPHVTDKYEADDEITQARRRSPVAQSSSLSRPGPYGEANGSEVSENAVRLQAYA</sequence>
<evidence type="ECO:0000313" key="3">
    <source>
        <dbReference type="EMBL" id="RPD62295.1"/>
    </source>
</evidence>
<dbReference type="GO" id="GO:0005524">
    <property type="term" value="F:ATP binding"/>
    <property type="evidence" value="ECO:0007669"/>
    <property type="project" value="InterPro"/>
</dbReference>
<dbReference type="InterPro" id="IPR040976">
    <property type="entry name" value="Pkinase_fungal"/>
</dbReference>
<proteinExistence type="predicted"/>
<accession>A0A5C2SEQ3</accession>
<protein>
    <recommendedName>
        <fullName evidence="2">Protein kinase domain-containing protein</fullName>
    </recommendedName>
</protein>
<dbReference type="SUPFAM" id="SSF56112">
    <property type="entry name" value="Protein kinase-like (PK-like)"/>
    <property type="match status" value="1"/>
</dbReference>
<feature type="region of interest" description="Disordered" evidence="1">
    <location>
        <begin position="684"/>
        <end position="730"/>
    </location>
</feature>
<gene>
    <name evidence="3" type="ORF">L227DRAFT_609533</name>
</gene>
<dbReference type="AlphaFoldDB" id="A0A5C2SEQ3"/>
<organism evidence="3 4">
    <name type="scientific">Lentinus tigrinus ALCF2SS1-6</name>
    <dbReference type="NCBI Taxonomy" id="1328759"/>
    <lineage>
        <taxon>Eukaryota</taxon>
        <taxon>Fungi</taxon>
        <taxon>Dikarya</taxon>
        <taxon>Basidiomycota</taxon>
        <taxon>Agaricomycotina</taxon>
        <taxon>Agaricomycetes</taxon>
        <taxon>Polyporales</taxon>
        <taxon>Polyporaceae</taxon>
        <taxon>Lentinus</taxon>
    </lineage>
</organism>
<feature type="domain" description="Protein kinase" evidence="2">
    <location>
        <begin position="298"/>
        <end position="649"/>
    </location>
</feature>
<dbReference type="InterPro" id="IPR011009">
    <property type="entry name" value="Kinase-like_dom_sf"/>
</dbReference>
<dbReference type="EMBL" id="ML122259">
    <property type="protein sequence ID" value="RPD62295.1"/>
    <property type="molecule type" value="Genomic_DNA"/>
</dbReference>
<dbReference type="Pfam" id="PF17667">
    <property type="entry name" value="Pkinase_fungal"/>
    <property type="match status" value="1"/>
</dbReference>
<dbReference type="Gene3D" id="1.10.510.10">
    <property type="entry name" value="Transferase(Phosphotransferase) domain 1"/>
    <property type="match status" value="1"/>
</dbReference>
<reference evidence="3" key="1">
    <citation type="journal article" date="2018" name="Genome Biol. Evol.">
        <title>Genomics and development of Lentinus tigrinus, a white-rot wood-decaying mushroom with dimorphic fruiting bodies.</title>
        <authorList>
            <person name="Wu B."/>
            <person name="Xu Z."/>
            <person name="Knudson A."/>
            <person name="Carlson A."/>
            <person name="Chen N."/>
            <person name="Kovaka S."/>
            <person name="LaButti K."/>
            <person name="Lipzen A."/>
            <person name="Pennachio C."/>
            <person name="Riley R."/>
            <person name="Schakwitz W."/>
            <person name="Umezawa K."/>
            <person name="Ohm R.A."/>
            <person name="Grigoriev I.V."/>
            <person name="Nagy L.G."/>
            <person name="Gibbons J."/>
            <person name="Hibbett D."/>
        </authorList>
    </citation>
    <scope>NUCLEOTIDE SEQUENCE [LARGE SCALE GENOMIC DNA]</scope>
    <source>
        <strain evidence="3">ALCF2SS1-6</strain>
    </source>
</reference>
<name>A0A5C2SEQ3_9APHY</name>
<dbReference type="PROSITE" id="PS50011">
    <property type="entry name" value="PROTEIN_KINASE_DOM"/>
    <property type="match status" value="1"/>
</dbReference>
<dbReference type="PANTHER" id="PTHR38248:SF2">
    <property type="entry name" value="FUNK1 11"/>
    <property type="match status" value="1"/>
</dbReference>
<dbReference type="PANTHER" id="PTHR38248">
    <property type="entry name" value="FUNK1 6"/>
    <property type="match status" value="1"/>
</dbReference>
<evidence type="ECO:0000256" key="1">
    <source>
        <dbReference type="SAM" id="MobiDB-lite"/>
    </source>
</evidence>
<evidence type="ECO:0000313" key="4">
    <source>
        <dbReference type="Proteomes" id="UP000313359"/>
    </source>
</evidence>
<evidence type="ECO:0000259" key="2">
    <source>
        <dbReference type="PROSITE" id="PS50011"/>
    </source>
</evidence>
<dbReference type="InterPro" id="IPR000719">
    <property type="entry name" value="Prot_kinase_dom"/>
</dbReference>
<keyword evidence="4" id="KW-1185">Reference proteome</keyword>
<dbReference type="GO" id="GO:0004672">
    <property type="term" value="F:protein kinase activity"/>
    <property type="evidence" value="ECO:0007669"/>
    <property type="project" value="InterPro"/>
</dbReference>
<dbReference type="Proteomes" id="UP000313359">
    <property type="component" value="Unassembled WGS sequence"/>
</dbReference>
<dbReference type="OrthoDB" id="3265188at2759"/>